<proteinExistence type="predicted"/>
<accession>A0ABR6VQG7</accession>
<evidence type="ECO:0000313" key="2">
    <source>
        <dbReference type="Proteomes" id="UP000659698"/>
    </source>
</evidence>
<gene>
    <name evidence="1" type="ORF">H7U12_07130</name>
</gene>
<protein>
    <submittedName>
        <fullName evidence="1">Uncharacterized protein</fullName>
    </submittedName>
</protein>
<evidence type="ECO:0000313" key="1">
    <source>
        <dbReference type="EMBL" id="MBC3539450.1"/>
    </source>
</evidence>
<dbReference type="EMBL" id="JACOAF010000020">
    <property type="protein sequence ID" value="MBC3539450.1"/>
    <property type="molecule type" value="Genomic_DNA"/>
</dbReference>
<organism evidence="1 2">
    <name type="scientific">Rufibacter sediminis</name>
    <dbReference type="NCBI Taxonomy" id="2762756"/>
    <lineage>
        <taxon>Bacteria</taxon>
        <taxon>Pseudomonadati</taxon>
        <taxon>Bacteroidota</taxon>
        <taxon>Cytophagia</taxon>
        <taxon>Cytophagales</taxon>
        <taxon>Hymenobacteraceae</taxon>
        <taxon>Rufibacter</taxon>
    </lineage>
</organism>
<dbReference type="Proteomes" id="UP000659698">
    <property type="component" value="Unassembled WGS sequence"/>
</dbReference>
<dbReference type="RefSeq" id="WP_186635156.1">
    <property type="nucleotide sequence ID" value="NZ_JACOAF010000020.1"/>
</dbReference>
<reference evidence="1 2" key="1">
    <citation type="journal article" date="2019" name="Int. J. Syst. Evol. Microbiol.">
        <title>Rufibacter sediminis sp. nov., isolated from freshwater lake sediment.</title>
        <authorList>
            <person name="Qu J.H."/>
            <person name="Zhang L.J."/>
            <person name="Fu Y.H."/>
            <person name="Li H.F."/>
        </authorList>
    </citation>
    <scope>NUCLEOTIDE SEQUENCE [LARGE SCALE GENOMIC DNA]</scope>
    <source>
        <strain evidence="1 2">H-1</strain>
    </source>
</reference>
<name>A0ABR6VQG7_9BACT</name>
<comment type="caution">
    <text evidence="1">The sequence shown here is derived from an EMBL/GenBank/DDBJ whole genome shotgun (WGS) entry which is preliminary data.</text>
</comment>
<keyword evidence="2" id="KW-1185">Reference proteome</keyword>
<sequence length="173" mass="19803">MNIQDSPSKEEHYDFEINRNGKSIFRTEAFDISKVVVDKNLVVFTIFDMVTEDNANTGHAYILDTVRAEIKKYPEPLQNTTNPIAIGNRIFLTNGLSILETDKNLKKVSERSIFYSSAEAEDKFEYMDTYNINELSRKGSSLFINFTPHKSDKDMKMFSGEIGKLADVILLKE</sequence>